<feature type="binding site" evidence="13">
    <location>
        <position position="243"/>
    </location>
    <ligand>
        <name>Mg(2+)</name>
        <dbReference type="ChEBI" id="CHEBI:18420"/>
    </ligand>
</feature>
<comment type="function">
    <text evidence="13 14">Catalyzes the oxidation of 3-carboxy-2-hydroxy-4-methylpentanoate (3-isopropylmalate) to 3-carboxy-4-methyl-2-oxopentanoate. The product decarboxylates to 4-methyl-2 oxopentanoate.</text>
</comment>
<keyword evidence="13" id="KW-0464">Manganese</keyword>
<dbReference type="Proteomes" id="UP001431217">
    <property type="component" value="Unassembled WGS sequence"/>
</dbReference>
<evidence type="ECO:0000256" key="5">
    <source>
        <dbReference type="ARBA" id="ARBA00011738"/>
    </source>
</evidence>
<evidence type="ECO:0000256" key="7">
    <source>
        <dbReference type="ARBA" id="ARBA00022605"/>
    </source>
</evidence>
<dbReference type="EC" id="1.1.1.85" evidence="13"/>
<reference evidence="16 17" key="1">
    <citation type="submission" date="2022-05" db="EMBL/GenBank/DDBJ databases">
        <title>Luteimonas sp. SX5, whole genome shotgun sequencing project.</title>
        <authorList>
            <person name="Zhao G."/>
            <person name="Shen L."/>
        </authorList>
    </citation>
    <scope>NUCLEOTIDE SEQUENCE [LARGE SCALE GENOMIC DNA]</scope>
    <source>
        <strain evidence="16 17">SX5</strain>
    </source>
</reference>
<keyword evidence="13" id="KW-0963">Cytoplasm</keyword>
<comment type="cofactor">
    <cofactor evidence="2">
        <name>Mn(2+)</name>
        <dbReference type="ChEBI" id="CHEBI:29035"/>
    </cofactor>
</comment>
<comment type="catalytic activity">
    <reaction evidence="1 13 14">
        <text>(2R,3S)-3-isopropylmalate + NAD(+) = 4-methyl-2-oxopentanoate + CO2 + NADH</text>
        <dbReference type="Rhea" id="RHEA:32271"/>
        <dbReference type="ChEBI" id="CHEBI:16526"/>
        <dbReference type="ChEBI" id="CHEBI:17865"/>
        <dbReference type="ChEBI" id="CHEBI:35121"/>
        <dbReference type="ChEBI" id="CHEBI:57540"/>
        <dbReference type="ChEBI" id="CHEBI:57945"/>
        <dbReference type="EC" id="1.1.1.85"/>
    </reaction>
</comment>
<dbReference type="EMBL" id="JAMBEP010000003">
    <property type="protein sequence ID" value="MCL1635533.1"/>
    <property type="molecule type" value="Genomic_DNA"/>
</dbReference>
<evidence type="ECO:0000256" key="4">
    <source>
        <dbReference type="ARBA" id="ARBA00008319"/>
    </source>
</evidence>
<comment type="similarity">
    <text evidence="4 13">Belongs to the isocitrate and isopropylmalate dehydrogenases family. LeuB type 1 subfamily.</text>
</comment>
<sequence length="361" mass="38355">MHAEIVVLPGDGIGPEVTAAAVAVLRAVGERYRHRFTLHEHAIGGAAIDACGEPLPEKTLTACRYADAVLLGAVGGPKWSDPRAKVRPEQGLLALRKALGLYANLRPVRPHPATLGAAPIKPHLLSGVDLLVVRELTGGIYFGDKTRDADSASDVCRYSVGEIERVVRRACELARRRRGHVTSVDKANVLETSRLWRETATRVARDEFPDIVLEHQLVDSMAMHLLSRPRAFDVVVTENMFGDILTDEASMLAGSMGLLPSASLGDERVGLYEPIHGSAPDIAGRGIANPCGAILSVAMLLRHSLGLALEADCVEQAVSAALDAGVLTADLAPARAASTAQVTAAVLEHLTADCHVAELRD</sequence>
<feature type="binding site" evidence="13">
    <location>
        <position position="247"/>
    </location>
    <ligand>
        <name>Mg(2+)</name>
        <dbReference type="ChEBI" id="CHEBI:18420"/>
    </ligand>
</feature>
<feature type="binding site" evidence="13">
    <location>
        <position position="134"/>
    </location>
    <ligand>
        <name>substrate</name>
    </ligand>
</feature>
<dbReference type="SMART" id="SM01329">
    <property type="entry name" value="Iso_dh"/>
    <property type="match status" value="1"/>
</dbReference>
<evidence type="ECO:0000256" key="12">
    <source>
        <dbReference type="ARBA" id="ARBA00023304"/>
    </source>
</evidence>
<evidence type="ECO:0000256" key="8">
    <source>
        <dbReference type="ARBA" id="ARBA00022723"/>
    </source>
</evidence>
<dbReference type="InterPro" id="IPR024084">
    <property type="entry name" value="IsoPropMal-DH-like_dom"/>
</dbReference>
<dbReference type="Pfam" id="PF00180">
    <property type="entry name" value="Iso_dh"/>
    <property type="match status" value="1"/>
</dbReference>
<evidence type="ECO:0000256" key="13">
    <source>
        <dbReference type="HAMAP-Rule" id="MF_01033"/>
    </source>
</evidence>
<name>A0ABT0MLR5_9GAMM</name>
<feature type="site" description="Important for catalysis" evidence="13">
    <location>
        <position position="186"/>
    </location>
</feature>
<keyword evidence="10 13" id="KW-0560">Oxidoreductase</keyword>
<keyword evidence="11 13" id="KW-0520">NAD</keyword>
<evidence type="ECO:0000259" key="15">
    <source>
        <dbReference type="SMART" id="SM01329"/>
    </source>
</evidence>
<comment type="caution">
    <text evidence="16">The sequence shown here is derived from an EMBL/GenBank/DDBJ whole genome shotgun (WGS) entry which is preliminary data.</text>
</comment>
<dbReference type="RefSeq" id="WP_249475181.1">
    <property type="nucleotide sequence ID" value="NZ_JAMBEP010000003.1"/>
</dbReference>
<feature type="binding site" evidence="13">
    <location>
        <position position="219"/>
    </location>
    <ligand>
        <name>Mg(2+)</name>
        <dbReference type="ChEBI" id="CHEBI:18420"/>
    </ligand>
</feature>
<comment type="pathway">
    <text evidence="3 13 14">Amino-acid biosynthesis; L-leucine biosynthesis; L-leucine from 3-methyl-2-oxobutanoate: step 3/4.</text>
</comment>
<protein>
    <recommendedName>
        <fullName evidence="13">3-isopropylmalate dehydrogenase</fullName>
        <ecNumber evidence="13">1.1.1.85</ecNumber>
    </recommendedName>
    <alternativeName>
        <fullName evidence="13">3-IPM-DH</fullName>
    </alternativeName>
    <alternativeName>
        <fullName evidence="13">Beta-IPM dehydrogenase</fullName>
        <shortName evidence="13">IMDH</shortName>
    </alternativeName>
</protein>
<dbReference type="InterPro" id="IPR019818">
    <property type="entry name" value="IsoCit/isopropylmalate_DH_CS"/>
</dbReference>
<feature type="binding site" evidence="13">
    <location>
        <position position="219"/>
    </location>
    <ligand>
        <name>substrate</name>
    </ligand>
</feature>
<dbReference type="SUPFAM" id="SSF53659">
    <property type="entry name" value="Isocitrate/Isopropylmalate dehydrogenase-like"/>
    <property type="match status" value="1"/>
</dbReference>
<gene>
    <name evidence="13 16" type="primary">leuB</name>
    <name evidence="16" type="ORF">M2650_12965</name>
</gene>
<organism evidence="16 17">
    <name type="scientific">Luteimonas galliterrae</name>
    <dbReference type="NCBI Taxonomy" id="2940486"/>
    <lineage>
        <taxon>Bacteria</taxon>
        <taxon>Pseudomonadati</taxon>
        <taxon>Pseudomonadota</taxon>
        <taxon>Gammaproteobacteria</taxon>
        <taxon>Lysobacterales</taxon>
        <taxon>Lysobacteraceae</taxon>
        <taxon>Luteimonas</taxon>
    </lineage>
</organism>
<feature type="site" description="Important for catalysis" evidence="13">
    <location>
        <position position="141"/>
    </location>
</feature>
<evidence type="ECO:0000256" key="6">
    <source>
        <dbReference type="ARBA" id="ARBA00022430"/>
    </source>
</evidence>
<dbReference type="PROSITE" id="PS00470">
    <property type="entry name" value="IDH_IMDH"/>
    <property type="match status" value="1"/>
</dbReference>
<keyword evidence="9 13" id="KW-0460">Magnesium</keyword>
<keyword evidence="7 13" id="KW-0028">Amino-acid biosynthesis</keyword>
<keyword evidence="17" id="KW-1185">Reference proteome</keyword>
<evidence type="ECO:0000256" key="14">
    <source>
        <dbReference type="RuleBase" id="RU004445"/>
    </source>
</evidence>
<evidence type="ECO:0000256" key="11">
    <source>
        <dbReference type="ARBA" id="ARBA00023027"/>
    </source>
</evidence>
<evidence type="ECO:0000256" key="3">
    <source>
        <dbReference type="ARBA" id="ARBA00004762"/>
    </source>
</evidence>
<dbReference type="PANTHER" id="PTHR42979:SF1">
    <property type="entry name" value="3-ISOPROPYLMALATE DEHYDROGENASE"/>
    <property type="match status" value="1"/>
</dbReference>
<feature type="domain" description="Isopropylmalate dehydrogenase-like" evidence="15">
    <location>
        <begin position="4"/>
        <end position="346"/>
    </location>
</feature>
<comment type="cofactor">
    <cofactor evidence="13 14">
        <name>Mg(2+)</name>
        <dbReference type="ChEBI" id="CHEBI:18420"/>
    </cofactor>
    <cofactor evidence="13 14">
        <name>Mn(2+)</name>
        <dbReference type="ChEBI" id="CHEBI:29035"/>
    </cofactor>
    <text evidence="13 14">Binds 1 Mg(2+) or Mn(2+) ion per subunit.</text>
</comment>
<keyword evidence="6 13" id="KW-0432">Leucine biosynthesis</keyword>
<dbReference type="InterPro" id="IPR004429">
    <property type="entry name" value="Isopropylmalate_DH"/>
</dbReference>
<evidence type="ECO:0000256" key="2">
    <source>
        <dbReference type="ARBA" id="ARBA00001936"/>
    </source>
</evidence>
<feature type="binding site" evidence="13">
    <location>
        <position position="96"/>
    </location>
    <ligand>
        <name>substrate</name>
    </ligand>
</feature>
<evidence type="ECO:0000256" key="9">
    <source>
        <dbReference type="ARBA" id="ARBA00022842"/>
    </source>
</evidence>
<evidence type="ECO:0000256" key="1">
    <source>
        <dbReference type="ARBA" id="ARBA00000624"/>
    </source>
</evidence>
<evidence type="ECO:0000256" key="10">
    <source>
        <dbReference type="ARBA" id="ARBA00023002"/>
    </source>
</evidence>
<proteinExistence type="inferred from homology"/>
<comment type="subunit">
    <text evidence="5 13 14">Homodimer.</text>
</comment>
<feature type="binding site" evidence="13">
    <location>
        <position position="106"/>
    </location>
    <ligand>
        <name>substrate</name>
    </ligand>
</feature>
<evidence type="ECO:0000313" key="16">
    <source>
        <dbReference type="EMBL" id="MCL1635533.1"/>
    </source>
</evidence>
<keyword evidence="12 13" id="KW-0100">Branched-chain amino acid biosynthesis</keyword>
<accession>A0ABT0MLR5</accession>
<dbReference type="NCBIfam" id="TIGR00169">
    <property type="entry name" value="leuB"/>
    <property type="match status" value="1"/>
</dbReference>
<evidence type="ECO:0000313" key="17">
    <source>
        <dbReference type="Proteomes" id="UP001431217"/>
    </source>
</evidence>
<dbReference type="PANTHER" id="PTHR42979">
    <property type="entry name" value="3-ISOPROPYLMALATE DEHYDROGENASE"/>
    <property type="match status" value="1"/>
</dbReference>
<dbReference type="HAMAP" id="MF_01033">
    <property type="entry name" value="LeuB_type1"/>
    <property type="match status" value="1"/>
</dbReference>
<keyword evidence="8 13" id="KW-0479">Metal-binding</keyword>
<dbReference type="Gene3D" id="3.40.718.10">
    <property type="entry name" value="Isopropylmalate Dehydrogenase"/>
    <property type="match status" value="1"/>
</dbReference>
<comment type="subcellular location">
    <subcellularLocation>
        <location evidence="13">Cytoplasm</location>
    </subcellularLocation>
</comment>
<dbReference type="GO" id="GO:0003862">
    <property type="term" value="F:3-isopropylmalate dehydrogenase activity"/>
    <property type="evidence" value="ECO:0007669"/>
    <property type="project" value="UniProtKB-EC"/>
</dbReference>
<feature type="binding site" evidence="13">
    <location>
        <begin position="277"/>
        <end position="289"/>
    </location>
    <ligand>
        <name>NAD(+)</name>
        <dbReference type="ChEBI" id="CHEBI:57540"/>
    </ligand>
</feature>
<feature type="binding site" evidence="13">
    <location>
        <begin position="76"/>
        <end position="89"/>
    </location>
    <ligand>
        <name>NAD(+)</name>
        <dbReference type="ChEBI" id="CHEBI:57540"/>
    </ligand>
</feature>